<dbReference type="Proteomes" id="UP000335496">
    <property type="component" value="Unassembled WGS sequence"/>
</dbReference>
<evidence type="ECO:0000313" key="1">
    <source>
        <dbReference type="EMBL" id="KAA5272989.1"/>
    </source>
</evidence>
<evidence type="ECO:0000313" key="6">
    <source>
        <dbReference type="Proteomes" id="UP000283538"/>
    </source>
</evidence>
<dbReference type="EMBL" id="QSLA01000012">
    <property type="protein sequence ID" value="RHF08188.1"/>
    <property type="molecule type" value="Genomic_DNA"/>
</dbReference>
<dbReference type="EMBL" id="RCXL01000018">
    <property type="protein sequence ID" value="RYT72412.1"/>
    <property type="molecule type" value="Genomic_DNA"/>
</dbReference>
<dbReference type="OrthoDB" id="6346224at2"/>
<gene>
    <name evidence="2" type="ORF">DW701_11525</name>
    <name evidence="3" type="ORF">EAJ03_11955</name>
    <name evidence="1" type="ORF">F2Z23_12560</name>
    <name evidence="4" type="ORF">NCTC11155_03183</name>
</gene>
<dbReference type="AlphaFoldDB" id="A0A380ZFQ6"/>
<evidence type="ECO:0000313" key="2">
    <source>
        <dbReference type="EMBL" id="RHF08188.1"/>
    </source>
</evidence>
<reference evidence="4 5" key="1">
    <citation type="submission" date="2018-06" db="EMBL/GenBank/DDBJ databases">
        <authorList>
            <consortium name="Pathogen Informatics"/>
            <person name="Doyle S."/>
        </authorList>
    </citation>
    <scope>NUCLEOTIDE SEQUENCE [LARGE SCALE GENOMIC DNA]</scope>
    <source>
        <strain evidence="4 5">NCTC11155</strain>
    </source>
</reference>
<dbReference type="RefSeq" id="WP_004289056.1">
    <property type="nucleotide sequence ID" value="NZ_CABKNQ010000019.1"/>
</dbReference>
<name>A0A380ZFQ6_9BACE</name>
<organism evidence="4 5">
    <name type="scientific">Bacteroides eggerthii</name>
    <dbReference type="NCBI Taxonomy" id="28111"/>
    <lineage>
        <taxon>Bacteria</taxon>
        <taxon>Pseudomonadati</taxon>
        <taxon>Bacteroidota</taxon>
        <taxon>Bacteroidia</taxon>
        <taxon>Bacteroidales</taxon>
        <taxon>Bacteroidaceae</taxon>
        <taxon>Bacteroides</taxon>
    </lineage>
</organism>
<dbReference type="Proteomes" id="UP000291917">
    <property type="component" value="Unassembled WGS sequence"/>
</dbReference>
<dbReference type="Proteomes" id="UP000254424">
    <property type="component" value="Unassembled WGS sequence"/>
</dbReference>
<evidence type="ECO:0000313" key="4">
    <source>
        <dbReference type="EMBL" id="SUV43776.1"/>
    </source>
</evidence>
<protein>
    <recommendedName>
        <fullName evidence="9">PD-(D/E)XK nuclease family protein</fullName>
    </recommendedName>
</protein>
<dbReference type="EMBL" id="VVZX01000017">
    <property type="protein sequence ID" value="KAA5272989.1"/>
    <property type="molecule type" value="Genomic_DNA"/>
</dbReference>
<sequence length="386" mass="45210">MNNIENIKTLLSKINSIYAKVKQVDEEKRKRGEYFNVFNILGLWSEEVRLHSSFLAELLNPNGNHGMGDAFLGQFLQLVIEERSNYIQSNKVSPEIVERYIGPNTEDEGGRLDIIIEDGNHAIIIENKIYAVDQKRQLLRYDNYGKKHFRYSDNYYLVYLTLDGHEASEISTGNQPLKYVRVSYNQDIRNWLYKCAQLAYDKPLVRETIKQYIYLIKQLTNQDMETEDKKDIAKLAVDYLEATSALMEAGAEISTLLREQYIIRPLKLFAEENNYNFDTEHDGCIRFKPSSWKRHRISVTSDRTNWQNLYIGIDSGEEELLQKKLDCLNLNSNAYWAFGSEWLPTGYDNWNLPSNYLRIKNEEIANWIKKKVQTILAEVEEKHISM</sequence>
<dbReference type="STRING" id="483216.BACEGG_00773"/>
<accession>A0A380ZFQ6</accession>
<dbReference type="EMBL" id="UFSX01000002">
    <property type="protein sequence ID" value="SUV43776.1"/>
    <property type="molecule type" value="Genomic_DNA"/>
</dbReference>
<dbReference type="GeneID" id="93069919"/>
<evidence type="ECO:0000313" key="3">
    <source>
        <dbReference type="EMBL" id="RYT72412.1"/>
    </source>
</evidence>
<evidence type="ECO:0000313" key="5">
    <source>
        <dbReference type="Proteomes" id="UP000254424"/>
    </source>
</evidence>
<reference evidence="1 8" key="3">
    <citation type="journal article" date="2019" name="Nat. Med.">
        <title>A library of human gut bacterial isolates paired with longitudinal multiomics data enables mechanistic microbiome research.</title>
        <authorList>
            <person name="Poyet M."/>
            <person name="Groussin M."/>
            <person name="Gibbons S.M."/>
            <person name="Avila-Pacheco J."/>
            <person name="Jiang X."/>
            <person name="Kearney S.M."/>
            <person name="Perrotta A.R."/>
            <person name="Berdy B."/>
            <person name="Zhao S."/>
            <person name="Lieberman T.D."/>
            <person name="Swanson P.K."/>
            <person name="Smith M."/>
            <person name="Roesemann S."/>
            <person name="Alexander J.E."/>
            <person name="Rich S.A."/>
            <person name="Livny J."/>
            <person name="Vlamakis H."/>
            <person name="Clish C."/>
            <person name="Bullock K."/>
            <person name="Deik A."/>
            <person name="Scott J."/>
            <person name="Pierce K.A."/>
            <person name="Xavier R.J."/>
            <person name="Alm E.J."/>
        </authorList>
    </citation>
    <scope>NUCLEOTIDE SEQUENCE [LARGE SCALE GENOMIC DNA]</scope>
    <source>
        <strain evidence="1 8">BIOML-A1</strain>
    </source>
</reference>
<evidence type="ECO:0008006" key="9">
    <source>
        <dbReference type="Google" id="ProtNLM"/>
    </source>
</evidence>
<proteinExistence type="predicted"/>
<evidence type="ECO:0000313" key="7">
    <source>
        <dbReference type="Proteomes" id="UP000291917"/>
    </source>
</evidence>
<dbReference type="InterPro" id="IPR029470">
    <property type="entry name" value="PDDEXK_4"/>
</dbReference>
<reference evidence="3 7" key="4">
    <citation type="journal article" date="2019" name="Science, e1252229">
        <title>Invertible promoters mediate bacterial phase variation, antibiotic resistance, and host adaptation in the gut.</title>
        <authorList>
            <person name="Jiang X."/>
            <person name="Hall A.B."/>
            <person name="Arthur T.D."/>
            <person name="Plichta D.R."/>
            <person name="Covington C.T."/>
            <person name="Poyet M."/>
            <person name="Crothers J."/>
            <person name="Moses P.L."/>
            <person name="Tolonen A.C."/>
            <person name="Vlamakis H."/>
            <person name="Alm E.J."/>
            <person name="Xavier R.J."/>
        </authorList>
    </citation>
    <scope>NUCLEOTIDE SEQUENCE [LARGE SCALE GENOMIC DNA]</scope>
    <source>
        <strain evidence="7">bj_0095</strain>
        <strain evidence="3">Bj_0095</strain>
    </source>
</reference>
<dbReference type="Proteomes" id="UP000283538">
    <property type="component" value="Unassembled WGS sequence"/>
</dbReference>
<dbReference type="Pfam" id="PF14281">
    <property type="entry name" value="PDDEXK_4"/>
    <property type="match status" value="1"/>
</dbReference>
<evidence type="ECO:0000313" key="8">
    <source>
        <dbReference type="Proteomes" id="UP000335496"/>
    </source>
</evidence>
<keyword evidence="8" id="KW-1185">Reference proteome</keyword>
<reference evidence="2 6" key="2">
    <citation type="submission" date="2018-08" db="EMBL/GenBank/DDBJ databases">
        <title>A genome reference for cultivated species of the human gut microbiota.</title>
        <authorList>
            <person name="Zou Y."/>
            <person name="Xue W."/>
            <person name="Luo G."/>
        </authorList>
    </citation>
    <scope>NUCLEOTIDE SEQUENCE [LARGE SCALE GENOMIC DNA]</scope>
    <source>
        <strain evidence="2 6">AM26-26AC</strain>
    </source>
</reference>